<dbReference type="Pfam" id="PF00963">
    <property type="entry name" value="Cohesin"/>
    <property type="match status" value="1"/>
</dbReference>
<dbReference type="AlphaFoldDB" id="A0A2G9Y631"/>
<dbReference type="InterPro" id="IPR002102">
    <property type="entry name" value="Cohesin_dom"/>
</dbReference>
<evidence type="ECO:0000313" key="5">
    <source>
        <dbReference type="Proteomes" id="UP000231025"/>
    </source>
</evidence>
<dbReference type="Proteomes" id="UP000231025">
    <property type="component" value="Unassembled WGS sequence"/>
</dbReference>
<evidence type="ECO:0000256" key="1">
    <source>
        <dbReference type="SAM" id="MobiDB-lite"/>
    </source>
</evidence>
<evidence type="ECO:0000313" key="4">
    <source>
        <dbReference type="EMBL" id="PIP14697.1"/>
    </source>
</evidence>
<feature type="domain" description="Cohesin" evidence="3">
    <location>
        <begin position="34"/>
        <end position="125"/>
    </location>
</feature>
<feature type="transmembrane region" description="Helical" evidence="2">
    <location>
        <begin position="164"/>
        <end position="182"/>
    </location>
</feature>
<name>A0A2G9Y631_9BACT</name>
<dbReference type="GO" id="GO:0000272">
    <property type="term" value="P:polysaccharide catabolic process"/>
    <property type="evidence" value="ECO:0007669"/>
    <property type="project" value="InterPro"/>
</dbReference>
<dbReference type="Gene3D" id="2.60.40.680">
    <property type="match status" value="1"/>
</dbReference>
<dbReference type="EMBL" id="PCRE01000051">
    <property type="protein sequence ID" value="PIP14697.1"/>
    <property type="molecule type" value="Genomic_DNA"/>
</dbReference>
<keyword evidence="2" id="KW-0812">Transmembrane</keyword>
<sequence>MKKVLTILLLVIGYLLFVIPSHALTFDLIAPSEQLQRGQEVKFTVNIDTEKQSFASTQIGMTYDEAVLEYISTSPGNTFTTISTDPQGSGKLIISGSSSQGFSGSDTYAYVTFKIIAQSSGSTQVCALFNPAVTPTPTIPTTSTTLPSPTSLPKSGSVDKTTQGIISGLIFLTLACAGLILVKKI</sequence>
<organism evidence="4 5">
    <name type="scientific">Candidatus Roizmanbacteria bacterium CG23_combo_of_CG06-09_8_20_14_all_35_49</name>
    <dbReference type="NCBI Taxonomy" id="1974863"/>
    <lineage>
        <taxon>Bacteria</taxon>
        <taxon>Candidatus Roizmaniibacteriota</taxon>
    </lineage>
</organism>
<dbReference type="InterPro" id="IPR008965">
    <property type="entry name" value="CBM2/CBM3_carb-bd_dom_sf"/>
</dbReference>
<accession>A0A2G9Y631</accession>
<reference evidence="4 5" key="1">
    <citation type="submission" date="2017-09" db="EMBL/GenBank/DDBJ databases">
        <title>Depth-based differentiation of microbial function through sediment-hosted aquifers and enrichment of novel symbionts in the deep terrestrial subsurface.</title>
        <authorList>
            <person name="Probst A.J."/>
            <person name="Ladd B."/>
            <person name="Jarett J.K."/>
            <person name="Geller-Mcgrath D.E."/>
            <person name="Sieber C.M."/>
            <person name="Emerson J.B."/>
            <person name="Anantharaman K."/>
            <person name="Thomas B.C."/>
            <person name="Malmstrom R."/>
            <person name="Stieglmeier M."/>
            <person name="Klingl A."/>
            <person name="Woyke T."/>
            <person name="Ryan C.M."/>
            <person name="Banfield J.F."/>
        </authorList>
    </citation>
    <scope>NUCLEOTIDE SEQUENCE [LARGE SCALE GENOMIC DNA]</scope>
    <source>
        <strain evidence="4">CG23_combo_of_CG06-09_8_20_14_all_35_49</strain>
    </source>
</reference>
<dbReference type="SUPFAM" id="SSF49384">
    <property type="entry name" value="Carbohydrate-binding domain"/>
    <property type="match status" value="1"/>
</dbReference>
<keyword evidence="2" id="KW-1133">Transmembrane helix</keyword>
<evidence type="ECO:0000259" key="3">
    <source>
        <dbReference type="Pfam" id="PF00963"/>
    </source>
</evidence>
<proteinExistence type="predicted"/>
<gene>
    <name evidence="4" type="ORF">COX47_03675</name>
</gene>
<feature type="region of interest" description="Disordered" evidence="1">
    <location>
        <begin position="138"/>
        <end position="158"/>
    </location>
</feature>
<feature type="compositionally biased region" description="Low complexity" evidence="1">
    <location>
        <begin position="138"/>
        <end position="153"/>
    </location>
</feature>
<dbReference type="GO" id="GO:0030246">
    <property type="term" value="F:carbohydrate binding"/>
    <property type="evidence" value="ECO:0007669"/>
    <property type="project" value="InterPro"/>
</dbReference>
<keyword evidence="2" id="KW-0472">Membrane</keyword>
<comment type="caution">
    <text evidence="4">The sequence shown here is derived from an EMBL/GenBank/DDBJ whole genome shotgun (WGS) entry which is preliminary data.</text>
</comment>
<protein>
    <recommendedName>
        <fullName evidence="3">Cohesin domain-containing protein</fullName>
    </recommendedName>
</protein>
<evidence type="ECO:0000256" key="2">
    <source>
        <dbReference type="SAM" id="Phobius"/>
    </source>
</evidence>